<comment type="similarity">
    <text evidence="1">Belongs to the anaerobic coproporphyrinogen-III oxidase family. HemW subfamily.</text>
</comment>
<dbReference type="SFLD" id="SFLDS00029">
    <property type="entry name" value="Radical_SAM"/>
    <property type="match status" value="1"/>
</dbReference>
<dbReference type="SFLD" id="SFLDF00562">
    <property type="entry name" value="HemN-like__clustered_with_heat"/>
    <property type="match status" value="1"/>
</dbReference>
<evidence type="ECO:0000256" key="7">
    <source>
        <dbReference type="ARBA" id="ARBA00023014"/>
    </source>
</evidence>
<dbReference type="PROSITE" id="PS51918">
    <property type="entry name" value="RADICAL_SAM"/>
    <property type="match status" value="1"/>
</dbReference>
<evidence type="ECO:0000256" key="3">
    <source>
        <dbReference type="ARBA" id="ARBA00022617"/>
    </source>
</evidence>
<evidence type="ECO:0000313" key="12">
    <source>
        <dbReference type="Proteomes" id="UP001529275"/>
    </source>
</evidence>
<keyword evidence="12" id="KW-1185">Reference proteome</keyword>
<evidence type="ECO:0000313" key="11">
    <source>
        <dbReference type="EMBL" id="MDM8194875.1"/>
    </source>
</evidence>
<evidence type="ECO:0000256" key="2">
    <source>
        <dbReference type="ARBA" id="ARBA00017228"/>
    </source>
</evidence>
<dbReference type="InterPro" id="IPR004559">
    <property type="entry name" value="HemW-like"/>
</dbReference>
<dbReference type="SUPFAM" id="SSF102114">
    <property type="entry name" value="Radical SAM enzymes"/>
    <property type="match status" value="1"/>
</dbReference>
<evidence type="ECO:0000256" key="5">
    <source>
        <dbReference type="ARBA" id="ARBA00022723"/>
    </source>
</evidence>
<dbReference type="NCBIfam" id="TIGR00539">
    <property type="entry name" value="hemN_rel"/>
    <property type="match status" value="1"/>
</dbReference>
<comment type="function">
    <text evidence="9">Probably acts as a heme chaperone, transferring heme to an unknown acceptor. Binds one molecule of heme per monomer, possibly covalently. Binds 1 [4Fe-4S] cluster. The cluster is coordinated with 3 cysteines and an exchangeable S-adenosyl-L-methionine.</text>
</comment>
<dbReference type="Gene3D" id="3.20.20.70">
    <property type="entry name" value="Aldolase class I"/>
    <property type="match status" value="1"/>
</dbReference>
<keyword evidence="9" id="KW-0004">4Fe-4S</keyword>
<dbReference type="CDD" id="cd01335">
    <property type="entry name" value="Radical_SAM"/>
    <property type="match status" value="1"/>
</dbReference>
<keyword evidence="3 9" id="KW-0349">Heme</keyword>
<dbReference type="RefSeq" id="WP_289527048.1">
    <property type="nucleotide sequence ID" value="NZ_JAUDCK010000002.1"/>
</dbReference>
<keyword evidence="7 9" id="KW-0411">Iron-sulfur</keyword>
<dbReference type="InterPro" id="IPR013785">
    <property type="entry name" value="Aldolase_TIM"/>
</dbReference>
<accession>A0ABT7UFE9</accession>
<organism evidence="11 12">
    <name type="scientific">Massilimicrobiota timonensis</name>
    <dbReference type="NCBI Taxonomy" id="1776392"/>
    <lineage>
        <taxon>Bacteria</taxon>
        <taxon>Bacillati</taxon>
        <taxon>Bacillota</taxon>
        <taxon>Erysipelotrichia</taxon>
        <taxon>Erysipelotrichales</taxon>
        <taxon>Erysipelotrichaceae</taxon>
        <taxon>Massilimicrobiota</taxon>
    </lineage>
</organism>
<dbReference type="InterPro" id="IPR007197">
    <property type="entry name" value="rSAM"/>
</dbReference>
<dbReference type="SFLD" id="SFLDG01082">
    <property type="entry name" value="B12-binding_domain_containing"/>
    <property type="match status" value="1"/>
</dbReference>
<evidence type="ECO:0000259" key="10">
    <source>
        <dbReference type="PROSITE" id="PS51918"/>
    </source>
</evidence>
<dbReference type="Proteomes" id="UP001529275">
    <property type="component" value="Unassembled WGS sequence"/>
</dbReference>
<sequence>MSALYVHVPFCQHICSYCDFCKVFYDEKWVWDYLKALSFEIKDKALSTSYDSIYIGGGTPTALTYQQLQYLFELLKPFSKQVQEYSIEVNPETMDQEKLELCFQNGVNRLSIGVQTFRDDLLKKIGRVHTSKQVLELIKDAQTIGFQDINIDLMYGLPDQTLEDVQADIQQLCQLDIGHVSYYALILEDHTILKNMNYQPLDDEEDAKWYHFIRQELKKYGFHQYEVSNYYRYKPSLHNLVYWHYQDYEGIGLSAHSLKKHHRYENTKSLTRYLNHHYLENDIPLSMEDCLFEKIMMGLRLNEGISLEEMNRLFDIDFQVKYQDVITKYQNMNFLEITNGYLKTTSLGMDYLNNILIDFLEDEQG</sequence>
<evidence type="ECO:0000256" key="4">
    <source>
        <dbReference type="ARBA" id="ARBA00022691"/>
    </source>
</evidence>
<evidence type="ECO:0000256" key="1">
    <source>
        <dbReference type="ARBA" id="ARBA00006100"/>
    </source>
</evidence>
<dbReference type="PANTHER" id="PTHR13932:SF5">
    <property type="entry name" value="RADICAL S-ADENOSYL METHIONINE DOMAIN-CONTAINING PROTEIN 1, MITOCHONDRIAL"/>
    <property type="match status" value="1"/>
</dbReference>
<dbReference type="SMART" id="SM00729">
    <property type="entry name" value="Elp3"/>
    <property type="match status" value="1"/>
</dbReference>
<dbReference type="InterPro" id="IPR034505">
    <property type="entry name" value="Coproporphyrinogen-III_oxidase"/>
</dbReference>
<dbReference type="InterPro" id="IPR010723">
    <property type="entry name" value="HemN_C"/>
</dbReference>
<keyword evidence="6 9" id="KW-0408">Iron</keyword>
<gene>
    <name evidence="11" type="primary">hemW</name>
    <name evidence="11" type="ORF">QUV98_00890</name>
</gene>
<reference evidence="12" key="1">
    <citation type="submission" date="2023-06" db="EMBL/GenBank/DDBJ databases">
        <title>Identification and characterization of horizontal gene transfer across gut microbiota members of farm animals based on homology search.</title>
        <authorList>
            <person name="Zeman M."/>
            <person name="Kubasova T."/>
            <person name="Jahodarova E."/>
            <person name="Nykrynova M."/>
            <person name="Rychlik I."/>
        </authorList>
    </citation>
    <scope>NUCLEOTIDE SEQUENCE [LARGE SCALE GENOMIC DNA]</scope>
    <source>
        <strain evidence="12">ET341</strain>
    </source>
</reference>
<comment type="subcellular location">
    <subcellularLocation>
        <location evidence="9">Cytoplasm</location>
    </subcellularLocation>
</comment>
<feature type="domain" description="Radical SAM core" evidence="10">
    <location>
        <begin position="1"/>
        <end position="223"/>
    </location>
</feature>
<name>A0ABT7UFE9_9FIRM</name>
<dbReference type="EMBL" id="JAUDCK010000002">
    <property type="protein sequence ID" value="MDM8194875.1"/>
    <property type="molecule type" value="Genomic_DNA"/>
</dbReference>
<dbReference type="PANTHER" id="PTHR13932">
    <property type="entry name" value="COPROPORPHYRINIGEN III OXIDASE"/>
    <property type="match status" value="1"/>
</dbReference>
<evidence type="ECO:0000256" key="9">
    <source>
        <dbReference type="RuleBase" id="RU364116"/>
    </source>
</evidence>
<evidence type="ECO:0000256" key="6">
    <source>
        <dbReference type="ARBA" id="ARBA00023004"/>
    </source>
</evidence>
<dbReference type="Pfam" id="PF06969">
    <property type="entry name" value="HemN_C"/>
    <property type="match status" value="1"/>
</dbReference>
<keyword evidence="9" id="KW-0963">Cytoplasm</keyword>
<dbReference type="SFLD" id="SFLDG01065">
    <property type="entry name" value="anaerobic_coproporphyrinogen-I"/>
    <property type="match status" value="1"/>
</dbReference>
<keyword evidence="8 9" id="KW-0143">Chaperone</keyword>
<proteinExistence type="inferred from homology"/>
<dbReference type="InterPro" id="IPR058240">
    <property type="entry name" value="rSAM_sf"/>
</dbReference>
<dbReference type="InterPro" id="IPR006638">
    <property type="entry name" value="Elp3/MiaA/NifB-like_rSAM"/>
</dbReference>
<comment type="caution">
    <text evidence="11">The sequence shown here is derived from an EMBL/GenBank/DDBJ whole genome shotgun (WGS) entry which is preliminary data.</text>
</comment>
<evidence type="ECO:0000256" key="8">
    <source>
        <dbReference type="ARBA" id="ARBA00023186"/>
    </source>
</evidence>
<keyword evidence="4 9" id="KW-0949">S-adenosyl-L-methionine</keyword>
<dbReference type="Pfam" id="PF04055">
    <property type="entry name" value="Radical_SAM"/>
    <property type="match status" value="1"/>
</dbReference>
<keyword evidence="5 9" id="KW-0479">Metal-binding</keyword>
<protein>
    <recommendedName>
        <fullName evidence="2 9">Heme chaperone HemW</fullName>
    </recommendedName>
</protein>